<evidence type="ECO:0000259" key="2">
    <source>
        <dbReference type="Pfam" id="PF08327"/>
    </source>
</evidence>
<gene>
    <name evidence="3" type="ORF">JOF53_000172</name>
</gene>
<dbReference type="Gene3D" id="3.30.530.20">
    <property type="match status" value="1"/>
</dbReference>
<evidence type="ECO:0000256" key="1">
    <source>
        <dbReference type="ARBA" id="ARBA00006817"/>
    </source>
</evidence>
<dbReference type="SUPFAM" id="SSF55961">
    <property type="entry name" value="Bet v1-like"/>
    <property type="match status" value="1"/>
</dbReference>
<dbReference type="InterPro" id="IPR013538">
    <property type="entry name" value="ASHA1/2-like_C"/>
</dbReference>
<dbReference type="EMBL" id="JAGIOO010000001">
    <property type="protein sequence ID" value="MBP2471300.1"/>
    <property type="molecule type" value="Genomic_DNA"/>
</dbReference>
<name>A0ABS5A400_9PSEU</name>
<accession>A0ABS5A400</accession>
<keyword evidence="4" id="KW-1185">Reference proteome</keyword>
<protein>
    <submittedName>
        <fullName evidence="3">Uncharacterized protein YndB with AHSA1/START domain</fullName>
    </submittedName>
</protein>
<evidence type="ECO:0000313" key="4">
    <source>
        <dbReference type="Proteomes" id="UP001519363"/>
    </source>
</evidence>
<dbReference type="RefSeq" id="WP_158103738.1">
    <property type="nucleotide sequence ID" value="NZ_JAGIOO010000001.1"/>
</dbReference>
<reference evidence="3 4" key="1">
    <citation type="submission" date="2021-03" db="EMBL/GenBank/DDBJ databases">
        <title>Sequencing the genomes of 1000 actinobacteria strains.</title>
        <authorList>
            <person name="Klenk H.-P."/>
        </authorList>
    </citation>
    <scope>NUCLEOTIDE SEQUENCE [LARGE SCALE GENOMIC DNA]</scope>
    <source>
        <strain evidence="3 4">DSM 44580</strain>
    </source>
</reference>
<comment type="similarity">
    <text evidence="1">Belongs to the AHA1 family.</text>
</comment>
<dbReference type="Pfam" id="PF08327">
    <property type="entry name" value="AHSA1"/>
    <property type="match status" value="1"/>
</dbReference>
<proteinExistence type="inferred from homology"/>
<dbReference type="InterPro" id="IPR023393">
    <property type="entry name" value="START-like_dom_sf"/>
</dbReference>
<dbReference type="Proteomes" id="UP001519363">
    <property type="component" value="Unassembled WGS sequence"/>
</dbReference>
<comment type="caution">
    <text evidence="3">The sequence shown here is derived from an EMBL/GenBank/DDBJ whole genome shotgun (WGS) entry which is preliminary data.</text>
</comment>
<evidence type="ECO:0000313" key="3">
    <source>
        <dbReference type="EMBL" id="MBP2471300.1"/>
    </source>
</evidence>
<organism evidence="3 4">
    <name type="scientific">Crossiella equi</name>
    <dbReference type="NCBI Taxonomy" id="130796"/>
    <lineage>
        <taxon>Bacteria</taxon>
        <taxon>Bacillati</taxon>
        <taxon>Actinomycetota</taxon>
        <taxon>Actinomycetes</taxon>
        <taxon>Pseudonocardiales</taxon>
        <taxon>Pseudonocardiaceae</taxon>
        <taxon>Crossiella</taxon>
    </lineage>
</organism>
<sequence>MTNRDRQTTTGFQVGVQRSVEARSDRVWRLLTARPELWLGGPVRLEPGSRYEGKGVTGEIRVVKPVDRVRFTWHKTGWTTPATVLVTLSGEGATAVRAQVDRLPDADSREWARQQWQVALERIAAAV</sequence>
<feature type="domain" description="Activator of Hsp90 ATPase homologue 1/2-like C-terminal" evidence="2">
    <location>
        <begin position="28"/>
        <end position="126"/>
    </location>
</feature>